<dbReference type="EMBL" id="LRGC01000001">
    <property type="protein sequence ID" value="KWR57813.1"/>
    <property type="molecule type" value="Genomic_DNA"/>
</dbReference>
<dbReference type="STRING" id="46506.AA415_00356"/>
<dbReference type="Proteomes" id="UP000056419">
    <property type="component" value="Unassembled WGS sequence"/>
</dbReference>
<protein>
    <submittedName>
        <fullName evidence="1">Uncharacterized protein</fullName>
    </submittedName>
</protein>
<keyword evidence="2" id="KW-1185">Reference proteome</keyword>
<comment type="caution">
    <text evidence="1">The sequence shown here is derived from an EMBL/GenBank/DDBJ whole genome shotgun (WGS) entry which is preliminary data.</text>
</comment>
<evidence type="ECO:0000313" key="1">
    <source>
        <dbReference type="EMBL" id="KWR57813.1"/>
    </source>
</evidence>
<dbReference type="PATRIC" id="fig|46506.5.peg.383"/>
<gene>
    <name evidence="1" type="ORF">AA415_00356</name>
</gene>
<organism evidence="1 2">
    <name type="scientific">Bacteroides stercoris</name>
    <dbReference type="NCBI Taxonomy" id="46506"/>
    <lineage>
        <taxon>Bacteria</taxon>
        <taxon>Pseudomonadati</taxon>
        <taxon>Bacteroidota</taxon>
        <taxon>Bacteroidia</taxon>
        <taxon>Bacteroidales</taxon>
        <taxon>Bacteroidaceae</taxon>
        <taxon>Bacteroides</taxon>
    </lineage>
</organism>
<sequence length="357" mass="41747">MGRWNQGWIGLLCWASCRWSIWACASSAEIEESKLEIIQPSQPDKQEYTYHPVEYRKWQSGNFQSWSTQDSRETRTIDGMNWYQPTVQHAQTFWGGRTNLHPTSIIGKKGFFRVATCEGRSFLLDPDEGAFLIHGIQHVRPGTSSAQQQALQRKFGSVVRWSEETGTLLSVNHFNYISYGSKRVEAFPPEPRIPLLNPSSRKMAYAENLHLLSSFMWDMSKNLGYAFEDNKYNRLVLLFEPTFTSYIDELTREKVRFYVKADDAYYEGKKYTNTEGGGWLVRTQQHRGEFYQNFCLRLLESRRCVGWVHFEYNDAVDTNKGVVSLDYEPYVSYLEQVSQLNQQVHSLVDYYDKRKNK</sequence>
<accession>A0A108TDC4</accession>
<evidence type="ECO:0000313" key="2">
    <source>
        <dbReference type="Proteomes" id="UP000056419"/>
    </source>
</evidence>
<proteinExistence type="predicted"/>
<name>A0A108TDC4_BACSE</name>
<dbReference type="AlphaFoldDB" id="A0A108TDC4"/>
<reference evidence="1 2" key="1">
    <citation type="journal article" date="2016" name="BMC Genomics">
        <title>Type VI secretion systems of human gut Bacteroidales segregate into three genetic architectures, two of which are contained on mobile genetic elements.</title>
        <authorList>
            <person name="Coyne M.J."/>
            <person name="Roelofs K.G."/>
            <person name="Comstock L.E."/>
        </authorList>
    </citation>
    <scope>NUCLEOTIDE SEQUENCE [LARGE SCALE GENOMIC DNA]</scope>
    <source>
        <strain evidence="1 2">CL09T03C01</strain>
    </source>
</reference>
<dbReference type="Gene3D" id="3.20.20.80">
    <property type="entry name" value="Glycosidases"/>
    <property type="match status" value="1"/>
</dbReference>
<dbReference type="RefSeq" id="WP_060385072.1">
    <property type="nucleotide sequence ID" value="NZ_LRGC01000001.1"/>
</dbReference>